<sequence>IYSLEELVCRHPNKVVLTPQTICFIPSPLESKVCRHIDQVLRLITQSASRTGLHAHSQLPWRPGPFGPHPPRGGLRVVALPTIGMSPFRLLPASAASSSFSPLSSSQFPLHFPNPNARNSPHLQIRRTFPSPAAILPPLRRSSLGSCDAKSSMGTVPNPVQDRDISTCGDK</sequence>
<evidence type="ECO:0000313" key="3">
    <source>
        <dbReference type="Proteomes" id="UP000652761"/>
    </source>
</evidence>
<dbReference type="AlphaFoldDB" id="A0A843UVD6"/>
<feature type="compositionally biased region" description="Basic and acidic residues" evidence="1">
    <location>
        <begin position="161"/>
        <end position="171"/>
    </location>
</feature>
<gene>
    <name evidence="2" type="ORF">Taro_020040</name>
</gene>
<evidence type="ECO:0000313" key="2">
    <source>
        <dbReference type="EMBL" id="MQL87498.1"/>
    </source>
</evidence>
<dbReference type="Proteomes" id="UP000652761">
    <property type="component" value="Unassembled WGS sequence"/>
</dbReference>
<protein>
    <submittedName>
        <fullName evidence="2">Uncharacterized protein</fullName>
    </submittedName>
</protein>
<comment type="caution">
    <text evidence="2">The sequence shown here is derived from an EMBL/GenBank/DDBJ whole genome shotgun (WGS) entry which is preliminary data.</text>
</comment>
<evidence type="ECO:0000256" key="1">
    <source>
        <dbReference type="SAM" id="MobiDB-lite"/>
    </source>
</evidence>
<feature type="non-terminal residue" evidence="2">
    <location>
        <position position="171"/>
    </location>
</feature>
<feature type="region of interest" description="Disordered" evidence="1">
    <location>
        <begin position="144"/>
        <end position="171"/>
    </location>
</feature>
<proteinExistence type="predicted"/>
<accession>A0A843UVD6</accession>
<reference evidence="2" key="1">
    <citation type="submission" date="2017-07" db="EMBL/GenBank/DDBJ databases">
        <title>Taro Niue Genome Assembly and Annotation.</title>
        <authorList>
            <person name="Atibalentja N."/>
            <person name="Keating K."/>
            <person name="Fields C.J."/>
        </authorList>
    </citation>
    <scope>NUCLEOTIDE SEQUENCE</scope>
    <source>
        <strain evidence="2">Niue_2</strain>
        <tissue evidence="2">Leaf</tissue>
    </source>
</reference>
<name>A0A843UVD6_COLES</name>
<dbReference type="EMBL" id="NMUH01000982">
    <property type="protein sequence ID" value="MQL87498.1"/>
    <property type="molecule type" value="Genomic_DNA"/>
</dbReference>
<keyword evidence="3" id="KW-1185">Reference proteome</keyword>
<organism evidence="2 3">
    <name type="scientific">Colocasia esculenta</name>
    <name type="common">Wild taro</name>
    <name type="synonym">Arum esculentum</name>
    <dbReference type="NCBI Taxonomy" id="4460"/>
    <lineage>
        <taxon>Eukaryota</taxon>
        <taxon>Viridiplantae</taxon>
        <taxon>Streptophyta</taxon>
        <taxon>Embryophyta</taxon>
        <taxon>Tracheophyta</taxon>
        <taxon>Spermatophyta</taxon>
        <taxon>Magnoliopsida</taxon>
        <taxon>Liliopsida</taxon>
        <taxon>Araceae</taxon>
        <taxon>Aroideae</taxon>
        <taxon>Colocasieae</taxon>
        <taxon>Colocasia</taxon>
    </lineage>
</organism>